<sequence>MTNQSNSFNSQHIPAVIAGISLIIMGIAAAFSYGYVHNSLVVSRDSVTTLQNIEASLSLFQCGILGWVVIVLSDILVSWAFYVYLKSIHRDLSLLAGWLRLVYTFILAIAVSHLVIASNLVRQHTSGEFIEFTPSDFMTSILAFESIWSLGLIIFGAHLILVGSIALKSKHIPKVISVLLVIAGASYTLIHLLHGFFPQLDKVTSSIEMVLTIPMTIGELAFGIWLLLKGKK</sequence>
<feature type="transmembrane region" description="Helical" evidence="1">
    <location>
        <begin position="12"/>
        <end position="36"/>
    </location>
</feature>
<accession>A0ABY4ESI3</accession>
<organism evidence="2 3">
    <name type="scientific">Gracilibacillus caseinilyticus</name>
    <dbReference type="NCBI Taxonomy" id="2932256"/>
    <lineage>
        <taxon>Bacteria</taxon>
        <taxon>Bacillati</taxon>
        <taxon>Bacillota</taxon>
        <taxon>Bacilli</taxon>
        <taxon>Bacillales</taxon>
        <taxon>Bacillaceae</taxon>
        <taxon>Gracilibacillus</taxon>
    </lineage>
</organism>
<evidence type="ECO:0000313" key="3">
    <source>
        <dbReference type="Proteomes" id="UP000831782"/>
    </source>
</evidence>
<name>A0ABY4ESI3_9BACI</name>
<dbReference type="EMBL" id="CP095072">
    <property type="protein sequence ID" value="UOQ46697.1"/>
    <property type="molecule type" value="Genomic_DNA"/>
</dbReference>
<feature type="transmembrane region" description="Helical" evidence="1">
    <location>
        <begin position="175"/>
        <end position="197"/>
    </location>
</feature>
<evidence type="ECO:0000313" key="2">
    <source>
        <dbReference type="EMBL" id="UOQ46697.1"/>
    </source>
</evidence>
<protein>
    <submittedName>
        <fullName evidence="2">DUF4386 domain-containing protein</fullName>
    </submittedName>
</protein>
<dbReference type="InterPro" id="IPR025495">
    <property type="entry name" value="DUF4386"/>
</dbReference>
<keyword evidence="1" id="KW-0812">Transmembrane</keyword>
<feature type="transmembrane region" description="Helical" evidence="1">
    <location>
        <begin position="64"/>
        <end position="85"/>
    </location>
</feature>
<keyword evidence="1" id="KW-0472">Membrane</keyword>
<keyword evidence="3" id="KW-1185">Reference proteome</keyword>
<evidence type="ECO:0000256" key="1">
    <source>
        <dbReference type="SAM" id="Phobius"/>
    </source>
</evidence>
<reference evidence="2 3" key="1">
    <citation type="submission" date="2022-04" db="EMBL/GenBank/DDBJ databases">
        <title>Gracilibacillus sp. isolated from saltern.</title>
        <authorList>
            <person name="Won M."/>
            <person name="Lee C.-M."/>
            <person name="Woen H.-Y."/>
            <person name="Kwon S.-W."/>
        </authorList>
    </citation>
    <scope>NUCLEOTIDE SEQUENCE [LARGE SCALE GENOMIC DNA]</scope>
    <source>
        <strain evidence="2 3">SSWR10-1</strain>
    </source>
</reference>
<proteinExistence type="predicted"/>
<feature type="transmembrane region" description="Helical" evidence="1">
    <location>
        <begin position="97"/>
        <end position="121"/>
    </location>
</feature>
<dbReference type="Proteomes" id="UP000831782">
    <property type="component" value="Chromosome"/>
</dbReference>
<dbReference type="Pfam" id="PF14329">
    <property type="entry name" value="DUF4386"/>
    <property type="match status" value="1"/>
</dbReference>
<gene>
    <name evidence="2" type="ORF">MUN88_11340</name>
</gene>
<dbReference type="RefSeq" id="WP_244715077.1">
    <property type="nucleotide sequence ID" value="NZ_CP095072.1"/>
</dbReference>
<feature type="transmembrane region" description="Helical" evidence="1">
    <location>
        <begin position="141"/>
        <end position="163"/>
    </location>
</feature>
<keyword evidence="1" id="KW-1133">Transmembrane helix</keyword>
<feature type="transmembrane region" description="Helical" evidence="1">
    <location>
        <begin position="209"/>
        <end position="228"/>
    </location>
</feature>